<dbReference type="AlphaFoldDB" id="A0A485LXY4"/>
<gene>
    <name evidence="1" type="ORF">SCFA_220054</name>
</gene>
<protein>
    <submittedName>
        <fullName evidence="1">Uncharacterized protein</fullName>
    </submittedName>
</protein>
<dbReference type="EMBL" id="CAADRM010000084">
    <property type="protein sequence ID" value="VFU13809.1"/>
    <property type="molecule type" value="Genomic_DNA"/>
</dbReference>
<name>A0A485LXY4_9ZZZZ</name>
<proteinExistence type="predicted"/>
<sequence>MKADCLTSMPLSYDPAGVWFALSGTNLARLFEPTSCRWCKRPWKFILHPKTPVLQESRGNRTLGEMACPQKKNGP</sequence>
<organism evidence="1">
    <name type="scientific">anaerobic digester metagenome</name>
    <dbReference type="NCBI Taxonomy" id="1263854"/>
    <lineage>
        <taxon>unclassified sequences</taxon>
        <taxon>metagenomes</taxon>
        <taxon>ecological metagenomes</taxon>
    </lineage>
</organism>
<accession>A0A485LXY4</accession>
<evidence type="ECO:0000313" key="1">
    <source>
        <dbReference type="EMBL" id="VFU13809.1"/>
    </source>
</evidence>
<reference evidence="1" key="1">
    <citation type="submission" date="2019-03" db="EMBL/GenBank/DDBJ databases">
        <authorList>
            <person name="Hao L."/>
        </authorList>
    </citation>
    <scope>NUCLEOTIDE SEQUENCE</scope>
</reference>